<accession>X0Z8C9</accession>
<reference evidence="2" key="1">
    <citation type="journal article" date="2014" name="Front. Microbiol.">
        <title>High frequency of phylogenetically diverse reductive dehalogenase-homologous genes in deep subseafloor sedimentary metagenomes.</title>
        <authorList>
            <person name="Kawai M."/>
            <person name="Futagami T."/>
            <person name="Toyoda A."/>
            <person name="Takaki Y."/>
            <person name="Nishi S."/>
            <person name="Hori S."/>
            <person name="Arai W."/>
            <person name="Tsubouchi T."/>
            <person name="Morono Y."/>
            <person name="Uchiyama I."/>
            <person name="Ito T."/>
            <person name="Fujiyama A."/>
            <person name="Inagaki F."/>
            <person name="Takami H."/>
        </authorList>
    </citation>
    <scope>NUCLEOTIDE SEQUENCE</scope>
    <source>
        <strain evidence="2">Expedition CK06-06</strain>
    </source>
</reference>
<dbReference type="Gene3D" id="3.30.420.130">
    <property type="entry name" value="Dinitrogenase iron-molybdenum cofactor biosynthesis domain"/>
    <property type="match status" value="1"/>
</dbReference>
<organism evidence="2">
    <name type="scientific">marine sediment metagenome</name>
    <dbReference type="NCBI Taxonomy" id="412755"/>
    <lineage>
        <taxon>unclassified sequences</taxon>
        <taxon>metagenomes</taxon>
        <taxon>ecological metagenomes</taxon>
    </lineage>
</organism>
<dbReference type="SUPFAM" id="SSF53146">
    <property type="entry name" value="Nitrogenase accessory factor-like"/>
    <property type="match status" value="1"/>
</dbReference>
<evidence type="ECO:0000259" key="1">
    <source>
        <dbReference type="Pfam" id="PF02579"/>
    </source>
</evidence>
<dbReference type="InterPro" id="IPR003731">
    <property type="entry name" value="Di-Nase_FeMo-co_biosynth"/>
</dbReference>
<dbReference type="InterPro" id="IPR033913">
    <property type="entry name" value="MTH1175_dom"/>
</dbReference>
<dbReference type="EMBL" id="BART01002110">
    <property type="protein sequence ID" value="GAG56628.1"/>
    <property type="molecule type" value="Genomic_DNA"/>
</dbReference>
<dbReference type="PANTHER" id="PTHR42983:SF1">
    <property type="entry name" value="IRON-MOLYBDENUM PROTEIN"/>
    <property type="match status" value="1"/>
</dbReference>
<sequence length="120" mass="12833">MKVAISSSGTTLQSNVDPRFGRCPYYIIYDTETDNFEHAENKSSQAMGGAGIQAAQMISNMNVESLITGNIGPNAFRVLSAASVKVYSGATGSIKDAIEKFKKGEYKQTAGPDVVNTNFI</sequence>
<dbReference type="CDD" id="cd00851">
    <property type="entry name" value="MTH1175"/>
    <property type="match status" value="1"/>
</dbReference>
<dbReference type="Pfam" id="PF02579">
    <property type="entry name" value="Nitro_FeMo-Co"/>
    <property type="match status" value="1"/>
</dbReference>
<dbReference type="InterPro" id="IPR036105">
    <property type="entry name" value="DiNase_FeMo-co_biosyn_sf"/>
</dbReference>
<dbReference type="PANTHER" id="PTHR42983">
    <property type="entry name" value="DINITROGENASE IRON-MOLYBDENUM COFACTOR PROTEIN-RELATED"/>
    <property type="match status" value="1"/>
</dbReference>
<comment type="caution">
    <text evidence="2">The sequence shown here is derived from an EMBL/GenBank/DDBJ whole genome shotgun (WGS) entry which is preliminary data.</text>
</comment>
<dbReference type="AlphaFoldDB" id="X0Z8C9"/>
<evidence type="ECO:0000313" key="2">
    <source>
        <dbReference type="EMBL" id="GAG56628.1"/>
    </source>
</evidence>
<name>X0Z8C9_9ZZZZ</name>
<feature type="domain" description="Dinitrogenase iron-molybdenum cofactor biosynthesis" evidence="1">
    <location>
        <begin position="13"/>
        <end position="103"/>
    </location>
</feature>
<protein>
    <recommendedName>
        <fullName evidence="1">Dinitrogenase iron-molybdenum cofactor biosynthesis domain-containing protein</fullName>
    </recommendedName>
</protein>
<gene>
    <name evidence="2" type="ORF">S01H4_06724</name>
</gene>
<proteinExistence type="predicted"/>